<dbReference type="Proteomes" id="UP000230781">
    <property type="component" value="Chromosome"/>
</dbReference>
<evidence type="ECO:0000256" key="1">
    <source>
        <dbReference type="SAM" id="Phobius"/>
    </source>
</evidence>
<proteinExistence type="predicted"/>
<name>A0A2D3PR87_9FUSO</name>
<keyword evidence="1" id="KW-0812">Transmembrane</keyword>
<keyword evidence="1" id="KW-1133">Transmembrane helix</keyword>
<accession>A0A2D3PR87</accession>
<protein>
    <submittedName>
        <fullName evidence="2">Uncharacterized protein</fullName>
    </submittedName>
</protein>
<dbReference type="RefSeq" id="WP_100026270.1">
    <property type="nucleotide sequence ID" value="NZ_CP024704.1"/>
</dbReference>
<feature type="transmembrane region" description="Helical" evidence="1">
    <location>
        <begin position="355"/>
        <end position="378"/>
    </location>
</feature>
<feature type="transmembrane region" description="Helical" evidence="1">
    <location>
        <begin position="203"/>
        <end position="224"/>
    </location>
</feature>
<gene>
    <name evidence="2" type="ORF">CTM98_05550</name>
</gene>
<evidence type="ECO:0000313" key="2">
    <source>
        <dbReference type="EMBL" id="ATV70157.1"/>
    </source>
</evidence>
<organism evidence="2 3">
    <name type="scientific">Fusobacterium pseudoperiodonticum</name>
    <dbReference type="NCBI Taxonomy" id="2663009"/>
    <lineage>
        <taxon>Bacteria</taxon>
        <taxon>Fusobacteriati</taxon>
        <taxon>Fusobacteriota</taxon>
        <taxon>Fusobacteriia</taxon>
        <taxon>Fusobacteriales</taxon>
        <taxon>Fusobacteriaceae</taxon>
        <taxon>Fusobacterium</taxon>
    </lineage>
</organism>
<evidence type="ECO:0000313" key="3">
    <source>
        <dbReference type="Proteomes" id="UP000230781"/>
    </source>
</evidence>
<feature type="transmembrane region" description="Helical" evidence="1">
    <location>
        <begin position="244"/>
        <end position="263"/>
    </location>
</feature>
<feature type="transmembrane region" description="Helical" evidence="1">
    <location>
        <begin position="327"/>
        <end position="343"/>
    </location>
</feature>
<feature type="transmembrane region" description="Helical" evidence="1">
    <location>
        <begin position="275"/>
        <end position="291"/>
    </location>
</feature>
<dbReference type="AlphaFoldDB" id="A0A2D3PR87"/>
<dbReference type="EMBL" id="CP024704">
    <property type="protein sequence ID" value="ATV70157.1"/>
    <property type="molecule type" value="Genomic_DNA"/>
</dbReference>
<sequence>MKIKNFFHIILLALIIFFLAKVPRYENTLLQLSKNTKIERDYPIFNDDVANLVLETTNLEQRLYVKELDNINNIWIGNTYTYKEAYQKNSGFKWLEDDSEEYNPEYNREQKEIEYNKSTGYFIIDDKKEVYGLSEDEIKEMLNISSLKLENPEKYIKKNGERARLTQFSQDLFRKMLNISDYYDSDKFEKENTTTAKEVNKLIFLRNIMLIYLGINLILCIVFLFKKNIKNLKNYIKVKEKRIWILYGLDFFTLFIYCFLCIFSELNKIIEMNKFVFYYIVIKNFLFYYYLKLKKEKFKKLIVVKYLILILILVSGIFIKSFEINSIFYYLTYLFSILYFPILSLRKKENLKVTVLINSLYLVTQFIYLAIVFLWLYIIF</sequence>
<feature type="transmembrane region" description="Helical" evidence="1">
    <location>
        <begin position="303"/>
        <end position="321"/>
    </location>
</feature>
<reference evidence="2 3" key="1">
    <citation type="submission" date="2017-11" db="EMBL/GenBank/DDBJ databases">
        <title>Genome sequencing of Fusobacterium periodonticum KCOM 2555.</title>
        <authorList>
            <person name="Kook J.-K."/>
            <person name="Park S.-N."/>
            <person name="Lim Y.K."/>
        </authorList>
    </citation>
    <scope>NUCLEOTIDE SEQUENCE [LARGE SCALE GENOMIC DNA]</scope>
    <source>
        <strain evidence="2 3">KCOM 2555</strain>
    </source>
</reference>
<keyword evidence="1" id="KW-0472">Membrane</keyword>